<organism evidence="1 2">
    <name type="scientific">Xenotaenia resolanae</name>
    <dbReference type="NCBI Taxonomy" id="208358"/>
    <lineage>
        <taxon>Eukaryota</taxon>
        <taxon>Metazoa</taxon>
        <taxon>Chordata</taxon>
        <taxon>Craniata</taxon>
        <taxon>Vertebrata</taxon>
        <taxon>Euteleostomi</taxon>
        <taxon>Actinopterygii</taxon>
        <taxon>Neopterygii</taxon>
        <taxon>Teleostei</taxon>
        <taxon>Neoteleostei</taxon>
        <taxon>Acanthomorphata</taxon>
        <taxon>Ovalentaria</taxon>
        <taxon>Atherinomorphae</taxon>
        <taxon>Cyprinodontiformes</taxon>
        <taxon>Goodeidae</taxon>
        <taxon>Xenotaenia</taxon>
    </lineage>
</organism>
<gene>
    <name evidence="1" type="ORF">XENORESO_010791</name>
</gene>
<protein>
    <submittedName>
        <fullName evidence="1">Uncharacterized protein</fullName>
    </submittedName>
</protein>
<dbReference type="Proteomes" id="UP001444071">
    <property type="component" value="Unassembled WGS sequence"/>
</dbReference>
<reference evidence="1 2" key="1">
    <citation type="submission" date="2021-06" db="EMBL/GenBank/DDBJ databases">
        <authorList>
            <person name="Palmer J.M."/>
        </authorList>
    </citation>
    <scope>NUCLEOTIDE SEQUENCE [LARGE SCALE GENOMIC DNA]</scope>
    <source>
        <strain evidence="1 2">XR_2019</strain>
        <tissue evidence="1">Muscle</tissue>
    </source>
</reference>
<evidence type="ECO:0000313" key="2">
    <source>
        <dbReference type="Proteomes" id="UP001444071"/>
    </source>
</evidence>
<name>A0ABV0W7W0_9TELE</name>
<comment type="caution">
    <text evidence="1">The sequence shown here is derived from an EMBL/GenBank/DDBJ whole genome shotgun (WGS) entry which is preliminary data.</text>
</comment>
<sequence>MDPPRGRQRGLMVQRGLVGEQAGRTRSDWRVHKSGCPAKVIQGKKKSRLVVGGSKRISSMELGLQAAVLKTLRRRSAGEPLSYSPQGDEATMCTCQELRTRLLHP</sequence>
<keyword evidence="2" id="KW-1185">Reference proteome</keyword>
<evidence type="ECO:0000313" key="1">
    <source>
        <dbReference type="EMBL" id="MEQ2265667.1"/>
    </source>
</evidence>
<dbReference type="EMBL" id="JAHRIM010033359">
    <property type="protein sequence ID" value="MEQ2265667.1"/>
    <property type="molecule type" value="Genomic_DNA"/>
</dbReference>
<proteinExistence type="predicted"/>
<accession>A0ABV0W7W0</accession>